<reference evidence="2 3" key="1">
    <citation type="submission" date="2015-09" db="EMBL/GenBank/DDBJ databases">
        <title>Draft genome of the scarab beetle Oryctes borbonicus.</title>
        <authorList>
            <person name="Meyer J.M."/>
            <person name="Markov G.V."/>
            <person name="Baskaran P."/>
            <person name="Herrmann M."/>
            <person name="Sommer R.J."/>
            <person name="Roedelsperger C."/>
        </authorList>
    </citation>
    <scope>NUCLEOTIDE SEQUENCE [LARGE SCALE GENOMIC DNA]</scope>
    <source>
        <strain evidence="2">OB123</strain>
        <tissue evidence="2">Whole animal</tissue>
    </source>
</reference>
<name>A0A0T6BHS4_9SCAR</name>
<sequence>MNSTNQPRNSVDSTTPEANRRRSSFLHLHLPETNWRGSLTHLHLPTFSVTTPDGDHRRFHFGIRRHSHHTLHKTESMVSLCYRTLADFINTDNYDGFKQFLENKQV</sequence>
<organism evidence="2 3">
    <name type="scientific">Oryctes borbonicus</name>
    <dbReference type="NCBI Taxonomy" id="1629725"/>
    <lineage>
        <taxon>Eukaryota</taxon>
        <taxon>Metazoa</taxon>
        <taxon>Ecdysozoa</taxon>
        <taxon>Arthropoda</taxon>
        <taxon>Hexapoda</taxon>
        <taxon>Insecta</taxon>
        <taxon>Pterygota</taxon>
        <taxon>Neoptera</taxon>
        <taxon>Endopterygota</taxon>
        <taxon>Coleoptera</taxon>
        <taxon>Polyphaga</taxon>
        <taxon>Scarabaeiformia</taxon>
        <taxon>Scarabaeidae</taxon>
        <taxon>Dynastinae</taxon>
        <taxon>Oryctes</taxon>
    </lineage>
</organism>
<evidence type="ECO:0000313" key="2">
    <source>
        <dbReference type="EMBL" id="KRT86423.1"/>
    </source>
</evidence>
<comment type="caution">
    <text evidence="2">The sequence shown here is derived from an EMBL/GenBank/DDBJ whole genome shotgun (WGS) entry which is preliminary data.</text>
</comment>
<dbReference type="Proteomes" id="UP000051574">
    <property type="component" value="Unassembled WGS sequence"/>
</dbReference>
<accession>A0A0T6BHS4</accession>
<evidence type="ECO:0000256" key="1">
    <source>
        <dbReference type="SAM" id="MobiDB-lite"/>
    </source>
</evidence>
<dbReference type="AlphaFoldDB" id="A0A0T6BHS4"/>
<protein>
    <submittedName>
        <fullName evidence="2">Uncharacterized protein</fullName>
    </submittedName>
</protein>
<feature type="region of interest" description="Disordered" evidence="1">
    <location>
        <begin position="1"/>
        <end position="22"/>
    </location>
</feature>
<gene>
    <name evidence="2" type="ORF">AMK59_1986</name>
</gene>
<feature type="non-terminal residue" evidence="2">
    <location>
        <position position="106"/>
    </location>
</feature>
<evidence type="ECO:0000313" key="3">
    <source>
        <dbReference type="Proteomes" id="UP000051574"/>
    </source>
</evidence>
<proteinExistence type="predicted"/>
<dbReference type="EMBL" id="LJIG01000517">
    <property type="protein sequence ID" value="KRT86423.1"/>
    <property type="molecule type" value="Genomic_DNA"/>
</dbReference>
<feature type="compositionally biased region" description="Polar residues" evidence="1">
    <location>
        <begin position="1"/>
        <end position="17"/>
    </location>
</feature>
<keyword evidence="3" id="KW-1185">Reference proteome</keyword>
<dbReference type="OrthoDB" id="6770991at2759"/>